<accession>A0A9P1DH67</accession>
<feature type="non-terminal residue" evidence="8">
    <location>
        <position position="210"/>
    </location>
</feature>
<reference evidence="9" key="2">
    <citation type="submission" date="2024-04" db="EMBL/GenBank/DDBJ databases">
        <authorList>
            <person name="Chen Y."/>
            <person name="Shah S."/>
            <person name="Dougan E. K."/>
            <person name="Thang M."/>
            <person name="Chan C."/>
        </authorList>
    </citation>
    <scope>NUCLEOTIDE SEQUENCE [LARGE SCALE GENOMIC DNA]</scope>
</reference>
<comment type="caution">
    <text evidence="8">The sequence shown here is derived from an EMBL/GenBank/DDBJ whole genome shotgun (WGS) entry which is preliminary data.</text>
</comment>
<evidence type="ECO:0000313" key="10">
    <source>
        <dbReference type="EMBL" id="CAL4796689.1"/>
    </source>
</evidence>
<feature type="compositionally biased region" description="Basic and acidic residues" evidence="6">
    <location>
        <begin position="55"/>
        <end position="69"/>
    </location>
</feature>
<evidence type="ECO:0000256" key="3">
    <source>
        <dbReference type="ARBA" id="ARBA00022771"/>
    </source>
</evidence>
<dbReference type="SMART" id="SM00356">
    <property type="entry name" value="ZnF_C3H1"/>
    <property type="match status" value="1"/>
</dbReference>
<evidence type="ECO:0000313" key="11">
    <source>
        <dbReference type="Proteomes" id="UP001152797"/>
    </source>
</evidence>
<evidence type="ECO:0000256" key="1">
    <source>
        <dbReference type="ARBA" id="ARBA00022723"/>
    </source>
</evidence>
<dbReference type="OrthoDB" id="410307at2759"/>
<feature type="region of interest" description="Disordered" evidence="6">
    <location>
        <begin position="55"/>
        <end position="83"/>
    </location>
</feature>
<keyword evidence="3 5" id="KW-0863">Zinc-finger</keyword>
<gene>
    <name evidence="8" type="ORF">C1SCF055_LOCUS34742</name>
</gene>
<feature type="domain" description="C3H1-type" evidence="7">
    <location>
        <begin position="19"/>
        <end position="47"/>
    </location>
</feature>
<dbReference type="GO" id="GO:0003729">
    <property type="term" value="F:mRNA binding"/>
    <property type="evidence" value="ECO:0007669"/>
    <property type="project" value="InterPro"/>
</dbReference>
<dbReference type="Gene3D" id="3.30.1370.210">
    <property type="match status" value="1"/>
</dbReference>
<dbReference type="GO" id="GO:0008270">
    <property type="term" value="F:zinc ion binding"/>
    <property type="evidence" value="ECO:0007669"/>
    <property type="project" value="UniProtKB-KW"/>
</dbReference>
<protein>
    <submittedName>
        <fullName evidence="10">C3H1-type domain-containing protein</fullName>
    </submittedName>
</protein>
<sequence>GNQCNFAHSEEELRSRPNLAATGLCYQFMSKGQCKRGESCTFAHGRKELREIPKDVKETREQEAVELRSKRPAPPVAAPVAAPGASSASLPLPLLPPLLPIDELLLSAGLAVSMRPPPGLPPPVPTAASLAASAMAQAAHAAALAAVSVLSTEQLKNLSFDPMSPTPTTASVTTNISEVGSEASAEFDDERLAESVLAPPGLERDCAIWF</sequence>
<dbReference type="InterPro" id="IPR045877">
    <property type="entry name" value="ZFP36-like"/>
</dbReference>
<reference evidence="8" key="1">
    <citation type="submission" date="2022-10" db="EMBL/GenBank/DDBJ databases">
        <authorList>
            <person name="Chen Y."/>
            <person name="Dougan E. K."/>
            <person name="Chan C."/>
            <person name="Rhodes N."/>
            <person name="Thang M."/>
        </authorList>
    </citation>
    <scope>NUCLEOTIDE SEQUENCE</scope>
</reference>
<dbReference type="EMBL" id="CAMXCT030004508">
    <property type="protein sequence ID" value="CAL4796689.1"/>
    <property type="molecule type" value="Genomic_DNA"/>
</dbReference>
<organism evidence="8">
    <name type="scientific">Cladocopium goreaui</name>
    <dbReference type="NCBI Taxonomy" id="2562237"/>
    <lineage>
        <taxon>Eukaryota</taxon>
        <taxon>Sar</taxon>
        <taxon>Alveolata</taxon>
        <taxon>Dinophyceae</taxon>
        <taxon>Suessiales</taxon>
        <taxon>Symbiodiniaceae</taxon>
        <taxon>Cladocopium</taxon>
    </lineage>
</organism>
<name>A0A9P1DH67_9DINO</name>
<dbReference type="InterPro" id="IPR036855">
    <property type="entry name" value="Znf_CCCH_sf"/>
</dbReference>
<dbReference type="PROSITE" id="PS50103">
    <property type="entry name" value="ZF_C3H1"/>
    <property type="match status" value="1"/>
</dbReference>
<keyword evidence="4 5" id="KW-0862">Zinc</keyword>
<feature type="zinc finger region" description="C3H1-type" evidence="5">
    <location>
        <begin position="19"/>
        <end position="47"/>
    </location>
</feature>
<keyword evidence="11" id="KW-1185">Reference proteome</keyword>
<evidence type="ECO:0000256" key="6">
    <source>
        <dbReference type="SAM" id="MobiDB-lite"/>
    </source>
</evidence>
<evidence type="ECO:0000256" key="2">
    <source>
        <dbReference type="ARBA" id="ARBA00022737"/>
    </source>
</evidence>
<evidence type="ECO:0000313" key="8">
    <source>
        <dbReference type="EMBL" id="CAI4009377.1"/>
    </source>
</evidence>
<proteinExistence type="predicted"/>
<dbReference type="InterPro" id="IPR000571">
    <property type="entry name" value="Znf_CCCH"/>
</dbReference>
<evidence type="ECO:0000256" key="5">
    <source>
        <dbReference type="PROSITE-ProRule" id="PRU00723"/>
    </source>
</evidence>
<keyword evidence="1 5" id="KW-0479">Metal-binding</keyword>
<dbReference type="EMBL" id="CAMXCT020004508">
    <property type="protein sequence ID" value="CAL1162752.1"/>
    <property type="molecule type" value="Genomic_DNA"/>
</dbReference>
<evidence type="ECO:0000256" key="4">
    <source>
        <dbReference type="ARBA" id="ARBA00022833"/>
    </source>
</evidence>
<dbReference type="Proteomes" id="UP001152797">
    <property type="component" value="Unassembled WGS sequence"/>
</dbReference>
<dbReference type="EMBL" id="CAMXCT010004508">
    <property type="protein sequence ID" value="CAI4009377.1"/>
    <property type="molecule type" value="Genomic_DNA"/>
</dbReference>
<dbReference type="Pfam" id="PF00642">
    <property type="entry name" value="zf-CCCH"/>
    <property type="match status" value="1"/>
</dbReference>
<keyword evidence="2" id="KW-0677">Repeat</keyword>
<evidence type="ECO:0000313" key="9">
    <source>
        <dbReference type="EMBL" id="CAL1162752.1"/>
    </source>
</evidence>
<dbReference type="AlphaFoldDB" id="A0A9P1DH67"/>
<evidence type="ECO:0000259" key="7">
    <source>
        <dbReference type="PROSITE" id="PS50103"/>
    </source>
</evidence>
<dbReference type="PANTHER" id="PTHR12547:SF18">
    <property type="entry name" value="PROTEIN TIS11"/>
    <property type="match status" value="1"/>
</dbReference>
<dbReference type="SUPFAM" id="SSF90229">
    <property type="entry name" value="CCCH zinc finger"/>
    <property type="match status" value="1"/>
</dbReference>
<dbReference type="PANTHER" id="PTHR12547">
    <property type="entry name" value="CCCH ZINC FINGER/TIS11-RELATED"/>
    <property type="match status" value="1"/>
</dbReference>